<dbReference type="Gene3D" id="2.60.200.20">
    <property type="match status" value="1"/>
</dbReference>
<dbReference type="PANTHER" id="PTHR21315:SF2">
    <property type="entry name" value="APRATAXIN AND PNK-LIKE FACTOR"/>
    <property type="match status" value="1"/>
</dbReference>
<dbReference type="InterPro" id="IPR019406">
    <property type="entry name" value="APLF_PBZ"/>
</dbReference>
<feature type="compositionally biased region" description="Basic and acidic residues" evidence="1">
    <location>
        <begin position="224"/>
        <end position="241"/>
    </location>
</feature>
<dbReference type="GO" id="GO:0003906">
    <property type="term" value="F:DNA-(apurinic or apyrimidinic site) endonuclease activity"/>
    <property type="evidence" value="ECO:0007669"/>
    <property type="project" value="InterPro"/>
</dbReference>
<dbReference type="RefSeq" id="XP_030762674.1">
    <property type="nucleotide sequence ID" value="XM_030906814.1"/>
</dbReference>
<feature type="compositionally biased region" description="Basic and acidic residues" evidence="1">
    <location>
        <begin position="267"/>
        <end position="277"/>
    </location>
</feature>
<name>A0A6J2YHS8_SITOR</name>
<feature type="compositionally biased region" description="Basic and acidic residues" evidence="1">
    <location>
        <begin position="170"/>
        <end position="190"/>
    </location>
</feature>
<feature type="compositionally biased region" description="Polar residues" evidence="1">
    <location>
        <begin position="191"/>
        <end position="209"/>
    </location>
</feature>
<feature type="compositionally biased region" description="Basic and acidic residues" evidence="1">
    <location>
        <begin position="294"/>
        <end position="313"/>
    </location>
</feature>
<feature type="compositionally biased region" description="Polar residues" evidence="1">
    <location>
        <begin position="249"/>
        <end position="266"/>
    </location>
</feature>
<dbReference type="InterPro" id="IPR008984">
    <property type="entry name" value="SMAD_FHA_dom_sf"/>
</dbReference>
<feature type="domain" description="PBZ-type" evidence="2">
    <location>
        <begin position="293"/>
        <end position="318"/>
    </location>
</feature>
<protein>
    <submittedName>
        <fullName evidence="4">Aprataxin and PNK-like factor isoform X2</fullName>
    </submittedName>
</protein>
<gene>
    <name evidence="4" type="primary">LOC115887394</name>
</gene>
<feature type="compositionally biased region" description="Basic and acidic residues" evidence="1">
    <location>
        <begin position="145"/>
        <end position="162"/>
    </location>
</feature>
<feature type="compositionally biased region" description="Acidic residues" evidence="1">
    <location>
        <begin position="421"/>
        <end position="430"/>
    </location>
</feature>
<feature type="compositionally biased region" description="Basic and acidic residues" evidence="1">
    <location>
        <begin position="431"/>
        <end position="448"/>
    </location>
</feature>
<dbReference type="GeneID" id="115887394"/>
<dbReference type="InterPro" id="IPR039253">
    <property type="entry name" value="APLF"/>
</dbReference>
<accession>A0A6J2YHS8</accession>
<dbReference type="GO" id="GO:0008408">
    <property type="term" value="F:3'-5' exonuclease activity"/>
    <property type="evidence" value="ECO:0007669"/>
    <property type="project" value="InterPro"/>
</dbReference>
<dbReference type="GO" id="GO:0005634">
    <property type="term" value="C:nucleus"/>
    <property type="evidence" value="ECO:0007669"/>
    <property type="project" value="TreeGrafter"/>
</dbReference>
<feature type="region of interest" description="Disordered" evidence="1">
    <location>
        <begin position="114"/>
        <end position="448"/>
    </location>
</feature>
<proteinExistence type="predicted"/>
<keyword evidence="3" id="KW-1185">Reference proteome</keyword>
<feature type="domain" description="PBZ-type" evidence="2">
    <location>
        <begin position="329"/>
        <end position="352"/>
    </location>
</feature>
<feature type="compositionally biased region" description="Basic and acidic residues" evidence="1">
    <location>
        <begin position="342"/>
        <end position="351"/>
    </location>
</feature>
<dbReference type="Pfam" id="PF10283">
    <property type="entry name" value="zf-CCHH"/>
    <property type="match status" value="2"/>
</dbReference>
<organism evidence="3 4">
    <name type="scientific">Sitophilus oryzae</name>
    <name type="common">Rice weevil</name>
    <name type="synonym">Curculio oryzae</name>
    <dbReference type="NCBI Taxonomy" id="7048"/>
    <lineage>
        <taxon>Eukaryota</taxon>
        <taxon>Metazoa</taxon>
        <taxon>Ecdysozoa</taxon>
        <taxon>Arthropoda</taxon>
        <taxon>Hexapoda</taxon>
        <taxon>Insecta</taxon>
        <taxon>Pterygota</taxon>
        <taxon>Neoptera</taxon>
        <taxon>Endopterygota</taxon>
        <taxon>Coleoptera</taxon>
        <taxon>Polyphaga</taxon>
        <taxon>Cucujiformia</taxon>
        <taxon>Curculionidae</taxon>
        <taxon>Dryophthorinae</taxon>
        <taxon>Sitophilus</taxon>
    </lineage>
</organism>
<dbReference type="GO" id="GO:0035861">
    <property type="term" value="C:site of double-strand break"/>
    <property type="evidence" value="ECO:0007669"/>
    <property type="project" value="TreeGrafter"/>
</dbReference>
<dbReference type="GO" id="GO:0006302">
    <property type="term" value="P:double-strand break repair"/>
    <property type="evidence" value="ECO:0007669"/>
    <property type="project" value="InterPro"/>
</dbReference>
<evidence type="ECO:0000313" key="4">
    <source>
        <dbReference type="RefSeq" id="XP_030762674.1"/>
    </source>
</evidence>
<dbReference type="SUPFAM" id="SSF49879">
    <property type="entry name" value="SMAD/FHA domain"/>
    <property type="match status" value="1"/>
</dbReference>
<dbReference type="AlphaFoldDB" id="A0A6J2YHS8"/>
<dbReference type="PANTHER" id="PTHR21315">
    <property type="entry name" value="APRATAXIN AND PNK-LIKE FACTOR-RELATED"/>
    <property type="match status" value="1"/>
</dbReference>
<feature type="compositionally biased region" description="Acidic residues" evidence="1">
    <location>
        <begin position="390"/>
        <end position="412"/>
    </location>
</feature>
<reference evidence="4" key="1">
    <citation type="submission" date="2025-08" db="UniProtKB">
        <authorList>
            <consortium name="RefSeq"/>
        </authorList>
    </citation>
    <scope>IDENTIFICATION</scope>
    <source>
        <tissue evidence="4">Gonads</tissue>
    </source>
</reference>
<sequence length="448" mass="50690">MKMGVLDIYSLDDTENRNVIASLPRGKHIIGRGDLLNVTDKRVSRKHAIIIVSDERITLTSIHQNPCFFRPAKGNALTVIKQNEDNELNDGDQFSLLPETYWFKIKVRSDENESGKRLHNYDDINTSPKKAKLDSDTSCSPSKQSNEESKVPNEENKLDTSQHDLNQTKSSDDMDIQDKDKSNKSDELNHTSENAELELTNNRVTNNEENLAEAVNITQEDILGDVKNENESEEKEIKEEPIEGDISSGEAQNNATTSHDGNTDQQPDVRVEVKTENDDSTAAGDQNKPKQRRERCWYGDRCFRKNPNHRESFSHPGDQDYPSDPEDDRPVCPYGAACYRTNLDHRREYKHAAKPAPKPNNQAQAAQAVPNSPSKKRKRNPKPQRVVDAETPDDDYDIEDPFINDDSSDDFEPSSASSDSDWTDSQEVGESEDRKRMLKEAKAFAKGK</sequence>
<dbReference type="FunFam" id="2.60.200.20:FF:000061">
    <property type="entry name" value="Zgc:165656 protein"/>
    <property type="match status" value="1"/>
</dbReference>
<evidence type="ECO:0000256" key="1">
    <source>
        <dbReference type="SAM" id="MobiDB-lite"/>
    </source>
</evidence>
<feature type="compositionally biased region" description="Low complexity" evidence="1">
    <location>
        <begin position="359"/>
        <end position="373"/>
    </location>
</feature>
<dbReference type="Proteomes" id="UP000504635">
    <property type="component" value="Unplaced"/>
</dbReference>
<evidence type="ECO:0000313" key="3">
    <source>
        <dbReference type="Proteomes" id="UP000504635"/>
    </source>
</evidence>
<dbReference type="OrthoDB" id="10265389at2759"/>
<evidence type="ECO:0000259" key="2">
    <source>
        <dbReference type="Pfam" id="PF10283"/>
    </source>
</evidence>